<evidence type="ECO:0000256" key="2">
    <source>
        <dbReference type="ARBA" id="ARBA00022723"/>
    </source>
</evidence>
<feature type="domain" description="DDE Tnp4" evidence="3">
    <location>
        <begin position="11"/>
        <end position="80"/>
    </location>
</feature>
<evidence type="ECO:0000256" key="1">
    <source>
        <dbReference type="ARBA" id="ARBA00001968"/>
    </source>
</evidence>
<dbReference type="AlphaFoldDB" id="A0A815VAR5"/>
<protein>
    <recommendedName>
        <fullName evidence="3">DDE Tnp4 domain-containing protein</fullName>
    </recommendedName>
</protein>
<evidence type="ECO:0000259" key="3">
    <source>
        <dbReference type="Pfam" id="PF13359"/>
    </source>
</evidence>
<accession>A0A815VAR5</accession>
<sequence length="86" mass="9882">MMLRHNGVPPIPPHTRLLADKGFANGASLLTPVRRNEMRQFPASFKNLFNYHLSQKRIFVEHLIKEVKIFKAVNGVYRDSHALWGG</sequence>
<dbReference type="Proteomes" id="UP000663829">
    <property type="component" value="Unassembled WGS sequence"/>
</dbReference>
<comment type="cofactor">
    <cofactor evidence="1">
        <name>a divalent metal cation</name>
        <dbReference type="ChEBI" id="CHEBI:60240"/>
    </cofactor>
</comment>
<dbReference type="InterPro" id="IPR027806">
    <property type="entry name" value="HARBI1_dom"/>
</dbReference>
<dbReference type="OrthoDB" id="5978462at2759"/>
<keyword evidence="6" id="KW-1185">Reference proteome</keyword>
<evidence type="ECO:0000313" key="6">
    <source>
        <dbReference type="Proteomes" id="UP000663829"/>
    </source>
</evidence>
<name>A0A815VAR5_9BILA</name>
<proteinExistence type="predicted"/>
<dbReference type="EMBL" id="CAJNOQ010024699">
    <property type="protein sequence ID" value="CAF1530033.1"/>
    <property type="molecule type" value="Genomic_DNA"/>
</dbReference>
<evidence type="ECO:0000313" key="5">
    <source>
        <dbReference type="EMBL" id="CAF4389208.1"/>
    </source>
</evidence>
<feature type="non-terminal residue" evidence="4">
    <location>
        <position position="86"/>
    </location>
</feature>
<dbReference type="EMBL" id="CAJOBC010090279">
    <property type="protein sequence ID" value="CAF4389208.1"/>
    <property type="molecule type" value="Genomic_DNA"/>
</dbReference>
<evidence type="ECO:0000313" key="4">
    <source>
        <dbReference type="EMBL" id="CAF1530033.1"/>
    </source>
</evidence>
<dbReference type="Proteomes" id="UP000681722">
    <property type="component" value="Unassembled WGS sequence"/>
</dbReference>
<comment type="caution">
    <text evidence="4">The sequence shown here is derived from an EMBL/GenBank/DDBJ whole genome shotgun (WGS) entry which is preliminary data.</text>
</comment>
<dbReference type="GO" id="GO:0046872">
    <property type="term" value="F:metal ion binding"/>
    <property type="evidence" value="ECO:0007669"/>
    <property type="project" value="UniProtKB-KW"/>
</dbReference>
<gene>
    <name evidence="4" type="ORF">GPM918_LOCUS37994</name>
    <name evidence="5" type="ORF">SRO942_LOCUS38784</name>
</gene>
<dbReference type="Pfam" id="PF13359">
    <property type="entry name" value="DDE_Tnp_4"/>
    <property type="match status" value="1"/>
</dbReference>
<organism evidence="4 6">
    <name type="scientific">Didymodactylos carnosus</name>
    <dbReference type="NCBI Taxonomy" id="1234261"/>
    <lineage>
        <taxon>Eukaryota</taxon>
        <taxon>Metazoa</taxon>
        <taxon>Spiralia</taxon>
        <taxon>Gnathifera</taxon>
        <taxon>Rotifera</taxon>
        <taxon>Eurotatoria</taxon>
        <taxon>Bdelloidea</taxon>
        <taxon>Philodinida</taxon>
        <taxon>Philodinidae</taxon>
        <taxon>Didymodactylos</taxon>
    </lineage>
</organism>
<keyword evidence="2" id="KW-0479">Metal-binding</keyword>
<reference evidence="4" key="1">
    <citation type="submission" date="2021-02" db="EMBL/GenBank/DDBJ databases">
        <authorList>
            <person name="Nowell W R."/>
        </authorList>
    </citation>
    <scope>NUCLEOTIDE SEQUENCE</scope>
</reference>